<evidence type="ECO:0000259" key="2">
    <source>
        <dbReference type="Pfam" id="PF13628"/>
    </source>
</evidence>
<evidence type="ECO:0000313" key="4">
    <source>
        <dbReference type="Proteomes" id="UP000061569"/>
    </source>
</evidence>
<reference evidence="3 4" key="1">
    <citation type="submission" date="2015-11" db="EMBL/GenBank/DDBJ databases">
        <title>Genome sequences of Lysobacter enzymogenes strain C3 and Lysobacter antibioticus ATCC 29479.</title>
        <authorList>
            <person name="Kobayashi D.Y."/>
        </authorList>
    </citation>
    <scope>NUCLEOTIDE SEQUENCE [LARGE SCALE GENOMIC DNA]</scope>
    <source>
        <strain evidence="3 4">C3</strain>
    </source>
</reference>
<feature type="region of interest" description="Disordered" evidence="1">
    <location>
        <begin position="7"/>
        <end position="36"/>
    </location>
</feature>
<evidence type="ECO:0000313" key="3">
    <source>
        <dbReference type="EMBL" id="ALN57827.1"/>
    </source>
</evidence>
<dbReference type="PANTHER" id="PTHR38593:SF1">
    <property type="entry name" value="BLR2558 PROTEIN"/>
    <property type="match status" value="1"/>
</dbReference>
<accession>A0A0S2DHE6</accession>
<name>A0A0S2DHE6_LYSEN</name>
<dbReference type="STRING" id="69.GLE_2478"/>
<dbReference type="EMBL" id="CP013140">
    <property type="protein sequence ID" value="ALN57827.1"/>
    <property type="molecule type" value="Genomic_DNA"/>
</dbReference>
<protein>
    <recommendedName>
        <fullName evidence="2">DUF4142 domain-containing protein</fullName>
    </recommendedName>
</protein>
<dbReference type="Pfam" id="PF13628">
    <property type="entry name" value="DUF4142"/>
    <property type="match status" value="1"/>
</dbReference>
<organism evidence="3 4">
    <name type="scientific">Lysobacter enzymogenes</name>
    <dbReference type="NCBI Taxonomy" id="69"/>
    <lineage>
        <taxon>Bacteria</taxon>
        <taxon>Pseudomonadati</taxon>
        <taxon>Pseudomonadota</taxon>
        <taxon>Gammaproteobacteria</taxon>
        <taxon>Lysobacterales</taxon>
        <taxon>Lysobacteraceae</taxon>
        <taxon>Lysobacter</taxon>
    </lineage>
</organism>
<proteinExistence type="predicted"/>
<gene>
    <name evidence="3" type="ORF">GLE_2478</name>
</gene>
<evidence type="ECO:0000256" key="1">
    <source>
        <dbReference type="SAM" id="MobiDB-lite"/>
    </source>
</evidence>
<dbReference type="PANTHER" id="PTHR38593">
    <property type="entry name" value="BLR2558 PROTEIN"/>
    <property type="match status" value="1"/>
</dbReference>
<dbReference type="KEGG" id="lez:GLE_2478"/>
<dbReference type="PATRIC" id="fig|69.6.peg.2440"/>
<sequence length="185" mass="19634">MALLLAAAAPAQDPPPTRTTSPAHAGIGGHKTAEATQRDADSLALGLLAALDENEIAAAQQAQQKRVSGPYLEFARMMQTQHGENLRRTRQLGVLSASAEVEALKSKGRAELAELGRHQGRDYESAYAKAMVAGHQDALDLVDRRLSELARSAAVKRHLAETRQHVAMHLALAKGLPAVAATAAR</sequence>
<dbReference type="AlphaFoldDB" id="A0A0S2DHE6"/>
<feature type="domain" description="DUF4142" evidence="2">
    <location>
        <begin position="44"/>
        <end position="176"/>
    </location>
</feature>
<dbReference type="InterPro" id="IPR025419">
    <property type="entry name" value="DUF4142"/>
</dbReference>
<dbReference type="Proteomes" id="UP000061569">
    <property type="component" value="Chromosome"/>
</dbReference>